<sequence length="74" mass="7748">MLRPNDVVGTRRKIAGSLQKVIEGLLGACRMLVEGDGGLAVSSLKVIKSLSGVRGSSSKVIGSLPGVRLEFARR</sequence>
<dbReference type="AlphaFoldDB" id="A0A426ZVN8"/>
<name>A0A426ZVN8_ENSVE</name>
<gene>
    <name evidence="1" type="ORF">B296_00038696</name>
</gene>
<dbReference type="Proteomes" id="UP000287651">
    <property type="component" value="Unassembled WGS sequence"/>
</dbReference>
<comment type="caution">
    <text evidence="1">The sequence shown here is derived from an EMBL/GenBank/DDBJ whole genome shotgun (WGS) entry which is preliminary data.</text>
</comment>
<accession>A0A426ZVN8</accession>
<organism evidence="1 2">
    <name type="scientific">Ensete ventricosum</name>
    <name type="common">Abyssinian banana</name>
    <name type="synonym">Musa ensete</name>
    <dbReference type="NCBI Taxonomy" id="4639"/>
    <lineage>
        <taxon>Eukaryota</taxon>
        <taxon>Viridiplantae</taxon>
        <taxon>Streptophyta</taxon>
        <taxon>Embryophyta</taxon>
        <taxon>Tracheophyta</taxon>
        <taxon>Spermatophyta</taxon>
        <taxon>Magnoliopsida</taxon>
        <taxon>Liliopsida</taxon>
        <taxon>Zingiberales</taxon>
        <taxon>Musaceae</taxon>
        <taxon>Ensete</taxon>
    </lineage>
</organism>
<evidence type="ECO:0000313" key="1">
    <source>
        <dbReference type="EMBL" id="RRT68035.1"/>
    </source>
</evidence>
<evidence type="ECO:0000313" key="2">
    <source>
        <dbReference type="Proteomes" id="UP000287651"/>
    </source>
</evidence>
<protein>
    <submittedName>
        <fullName evidence="1">Uncharacterized protein</fullName>
    </submittedName>
</protein>
<reference evidence="1 2" key="1">
    <citation type="journal article" date="2014" name="Agronomy (Basel)">
        <title>A Draft Genome Sequence for Ensete ventricosum, the Drought-Tolerant Tree Against Hunger.</title>
        <authorList>
            <person name="Harrison J."/>
            <person name="Moore K.A."/>
            <person name="Paszkiewicz K."/>
            <person name="Jones T."/>
            <person name="Grant M."/>
            <person name="Ambacheew D."/>
            <person name="Muzemil S."/>
            <person name="Studholme D.J."/>
        </authorList>
    </citation>
    <scope>NUCLEOTIDE SEQUENCE [LARGE SCALE GENOMIC DNA]</scope>
</reference>
<proteinExistence type="predicted"/>
<dbReference type="EMBL" id="AMZH03004831">
    <property type="protein sequence ID" value="RRT68035.1"/>
    <property type="molecule type" value="Genomic_DNA"/>
</dbReference>